<dbReference type="Proteomes" id="UP000446866">
    <property type="component" value="Unassembled WGS sequence"/>
</dbReference>
<dbReference type="Gene3D" id="3.40.50.150">
    <property type="entry name" value="Vaccinia Virus protein VP39"/>
    <property type="match status" value="1"/>
</dbReference>
<accession>A0A845QQV4</accession>
<keyword evidence="2" id="KW-0489">Methyltransferase</keyword>
<feature type="domain" description="Methyltransferase" evidence="1">
    <location>
        <begin position="154"/>
        <end position="287"/>
    </location>
</feature>
<dbReference type="GO" id="GO:0005737">
    <property type="term" value="C:cytoplasm"/>
    <property type="evidence" value="ECO:0007669"/>
    <property type="project" value="TreeGrafter"/>
</dbReference>
<dbReference type="InterPro" id="IPR025714">
    <property type="entry name" value="Methyltranfer_dom"/>
</dbReference>
<dbReference type="EMBL" id="QXWK01000024">
    <property type="protein sequence ID" value="NBH62408.1"/>
    <property type="molecule type" value="Genomic_DNA"/>
</dbReference>
<keyword evidence="2" id="KW-0808">Transferase</keyword>
<sequence>METLQTLFNDIFSTGELVRMIFSGKRKKSLACTKVTIRPLKISGKSCFQAERTFEKKVTHENLSESEAAALAMRLVREEFKQVNIFTLSEDLQVLAAKPEKPRITTKPATKGMPTLEHNREKRRIIPEKTPCDFLVRLGVMDKDGNVIQKHYSKYRQINRYLEIVEDVFSSLPKDRTLRIIDFGCGKAYLTFALYYYLKILKERDVEIIGLDLKEDVIQFCSKIAEDLQYDGLQFLRGDIADYTADYADMVVTLHACDTATDYALINAVSWNTKVILSVPCCQHELFSQIKSEIHQPMLKHGILKDRLTEYLTDGLRGLKLEACGYDVAMIEFTSLAHTARNIMIKAVKNANAGSSRAERAQRQYEALRDFYHVNPTIDQL</sequence>
<dbReference type="PANTHER" id="PTHR13369:SF3">
    <property type="entry name" value="METHYLTRANSFERASE DOMAIN-CONTAINING PROTEIN"/>
    <property type="match status" value="1"/>
</dbReference>
<evidence type="ECO:0000313" key="3">
    <source>
        <dbReference type="Proteomes" id="UP000446866"/>
    </source>
</evidence>
<dbReference type="GO" id="GO:0032259">
    <property type="term" value="P:methylation"/>
    <property type="evidence" value="ECO:0007669"/>
    <property type="project" value="UniProtKB-KW"/>
</dbReference>
<protein>
    <submittedName>
        <fullName evidence="2">SAM-dependent methyltransferase</fullName>
    </submittedName>
</protein>
<evidence type="ECO:0000259" key="1">
    <source>
        <dbReference type="Pfam" id="PF13679"/>
    </source>
</evidence>
<evidence type="ECO:0000313" key="2">
    <source>
        <dbReference type="EMBL" id="NBH62408.1"/>
    </source>
</evidence>
<organism evidence="2 3">
    <name type="scientific">Anaerotruncus colihominis</name>
    <dbReference type="NCBI Taxonomy" id="169435"/>
    <lineage>
        <taxon>Bacteria</taxon>
        <taxon>Bacillati</taxon>
        <taxon>Bacillota</taxon>
        <taxon>Clostridia</taxon>
        <taxon>Eubacteriales</taxon>
        <taxon>Oscillospiraceae</taxon>
        <taxon>Anaerotruncus</taxon>
    </lineage>
</organism>
<dbReference type="PANTHER" id="PTHR13369">
    <property type="match status" value="1"/>
</dbReference>
<name>A0A845QQV4_9FIRM</name>
<dbReference type="GO" id="GO:0008168">
    <property type="term" value="F:methyltransferase activity"/>
    <property type="evidence" value="ECO:0007669"/>
    <property type="project" value="UniProtKB-KW"/>
</dbReference>
<reference evidence="2 3" key="1">
    <citation type="submission" date="2018-08" db="EMBL/GenBank/DDBJ databases">
        <title>Murine metabolic-syndrome-specific gut microbial biobank.</title>
        <authorList>
            <person name="Liu C."/>
        </authorList>
    </citation>
    <scope>NUCLEOTIDE SEQUENCE [LARGE SCALE GENOMIC DNA]</scope>
    <source>
        <strain evidence="2 3">28</strain>
    </source>
</reference>
<comment type="caution">
    <text evidence="2">The sequence shown here is derived from an EMBL/GenBank/DDBJ whole genome shotgun (WGS) entry which is preliminary data.</text>
</comment>
<dbReference type="InterPro" id="IPR029063">
    <property type="entry name" value="SAM-dependent_MTases_sf"/>
</dbReference>
<dbReference type="Pfam" id="PF13679">
    <property type="entry name" value="Methyltransf_32"/>
    <property type="match status" value="1"/>
</dbReference>
<keyword evidence="3" id="KW-1185">Reference proteome</keyword>
<gene>
    <name evidence="2" type="ORF">D0435_12175</name>
</gene>
<proteinExistence type="predicted"/>
<dbReference type="AlphaFoldDB" id="A0A845QQV4"/>
<dbReference type="CDD" id="cd02440">
    <property type="entry name" value="AdoMet_MTases"/>
    <property type="match status" value="1"/>
</dbReference>
<dbReference type="RefSeq" id="WP_160202693.1">
    <property type="nucleotide sequence ID" value="NZ_QXWK01000024.1"/>
</dbReference>
<dbReference type="SUPFAM" id="SSF53335">
    <property type="entry name" value="S-adenosyl-L-methionine-dependent methyltransferases"/>
    <property type="match status" value="1"/>
</dbReference>